<name>H9ULI8_SPIAZ</name>
<evidence type="ECO:0000313" key="3">
    <source>
        <dbReference type="EMBL" id="AFG38381.1"/>
    </source>
</evidence>
<evidence type="ECO:0000313" key="4">
    <source>
        <dbReference type="Proteomes" id="UP000007383"/>
    </source>
</evidence>
<sequence>MIHHHLPKLPGIILAAAAVLLLGGCASAPAGPADRPAARVVSQRDTVDRPSPYDVPEMELGGTGPVFLGFELPEDQVVWELLEDGSDQPEMAKVTLIFENIPEGEEGSRFTLIGGGLDDTGLHGPNATGFEGKGYHFAGPADDPGDTPPRDEGYKTDYTRTVEDGVLIFDIYYVPTNIYSWGPRYPEGTGLALTMMRAETWDRALHADNNQYNWSFGGIRPGDAAVIILDMSGAE</sequence>
<keyword evidence="4" id="KW-1185">Reference proteome</keyword>
<proteinExistence type="predicted"/>
<evidence type="ECO:0000256" key="1">
    <source>
        <dbReference type="SAM" id="MobiDB-lite"/>
    </source>
</evidence>
<keyword evidence="2" id="KW-0732">Signal</keyword>
<dbReference type="RefSeq" id="WP_014456363.1">
    <property type="nucleotide sequence ID" value="NC_017098.1"/>
</dbReference>
<dbReference type="PATRIC" id="fig|889378.3.peg.2323"/>
<feature type="signal peptide" evidence="2">
    <location>
        <begin position="1"/>
        <end position="30"/>
    </location>
</feature>
<feature type="region of interest" description="Disordered" evidence="1">
    <location>
        <begin position="30"/>
        <end position="57"/>
    </location>
</feature>
<organism evidence="3 4">
    <name type="scientific">Spirochaeta africana (strain ATCC 700263 / DSM 8902 / Z-7692)</name>
    <dbReference type="NCBI Taxonomy" id="889378"/>
    <lineage>
        <taxon>Bacteria</taxon>
        <taxon>Pseudomonadati</taxon>
        <taxon>Spirochaetota</taxon>
        <taxon>Spirochaetia</taxon>
        <taxon>Spirochaetales</taxon>
        <taxon>Spirochaetaceae</taxon>
        <taxon>Spirochaeta</taxon>
    </lineage>
</organism>
<dbReference type="OrthoDB" id="9870300at2"/>
<evidence type="ECO:0000256" key="2">
    <source>
        <dbReference type="SAM" id="SignalP"/>
    </source>
</evidence>
<dbReference type="HOGENOM" id="CLU_1179617_0_0_12"/>
<dbReference type="KEGG" id="sfc:Spiaf_2349"/>
<dbReference type="AlphaFoldDB" id="H9ULI8"/>
<gene>
    <name evidence="3" type="ordered locus">Spiaf_2349</name>
</gene>
<accession>H9ULI8</accession>
<feature type="chain" id="PRO_5003623081" evidence="2">
    <location>
        <begin position="31"/>
        <end position="235"/>
    </location>
</feature>
<dbReference type="EMBL" id="CP003282">
    <property type="protein sequence ID" value="AFG38381.1"/>
    <property type="molecule type" value="Genomic_DNA"/>
</dbReference>
<reference evidence="4" key="1">
    <citation type="journal article" date="2013" name="Stand. Genomic Sci.">
        <title>Complete genome sequence of the halophilic bacterium Spirochaeta africana type strain (Z-7692(T)) from the alkaline Lake Magadi in the East African Rift.</title>
        <authorList>
            <person name="Liolos K."/>
            <person name="Abt B."/>
            <person name="Scheuner C."/>
            <person name="Teshima H."/>
            <person name="Held B."/>
            <person name="Lapidus A."/>
            <person name="Nolan M."/>
            <person name="Lucas S."/>
            <person name="Deshpande S."/>
            <person name="Cheng J.F."/>
            <person name="Tapia R."/>
            <person name="Goodwin L.A."/>
            <person name="Pitluck S."/>
            <person name="Pagani I."/>
            <person name="Ivanova N."/>
            <person name="Mavromatis K."/>
            <person name="Mikhailova N."/>
            <person name="Huntemann M."/>
            <person name="Pati A."/>
            <person name="Chen A."/>
            <person name="Palaniappan K."/>
            <person name="Land M."/>
            <person name="Rohde M."/>
            <person name="Tindall B.J."/>
            <person name="Detter J.C."/>
            <person name="Goker M."/>
            <person name="Bristow J."/>
            <person name="Eisen J.A."/>
            <person name="Markowitz V."/>
            <person name="Hugenholtz P."/>
            <person name="Woyke T."/>
            <person name="Klenk H.P."/>
            <person name="Kyrpides N.C."/>
        </authorList>
    </citation>
    <scope>NUCLEOTIDE SEQUENCE</scope>
    <source>
        <strain evidence="4">ATCC 700263 / DSM 8902 / Z-7692</strain>
    </source>
</reference>
<dbReference type="Proteomes" id="UP000007383">
    <property type="component" value="Chromosome"/>
</dbReference>
<protein>
    <submittedName>
        <fullName evidence="3">Uncharacterized protein</fullName>
    </submittedName>
</protein>